<dbReference type="AlphaFoldDB" id="A0AAU0UNA2"/>
<evidence type="ECO:0000256" key="1">
    <source>
        <dbReference type="SAM" id="Phobius"/>
    </source>
</evidence>
<reference evidence="2 3" key="1">
    <citation type="submission" date="2023-04" db="EMBL/GenBank/DDBJ databases">
        <authorList>
            <person name="Hsu D."/>
        </authorList>
    </citation>
    <scope>NUCLEOTIDE SEQUENCE [LARGE SCALE GENOMIC DNA]</scope>
    <source>
        <strain evidence="2 3">MK1</strain>
    </source>
</reference>
<proteinExistence type="predicted"/>
<keyword evidence="1" id="KW-0472">Membrane</keyword>
<feature type="transmembrane region" description="Helical" evidence="1">
    <location>
        <begin position="14"/>
        <end position="36"/>
    </location>
</feature>
<sequence>MTIFNRSTIVDETFFASLMIYCPFFIAFMVITDAVARKASKKSWEDWDD</sequence>
<dbReference type="RefSeq" id="WP_366924490.1">
    <property type="nucleotide sequence ID" value="NZ_CP121694.1"/>
</dbReference>
<dbReference type="KEGG" id="dbc:MFMK1_001469"/>
<name>A0AAU0UNA2_9FIRM</name>
<keyword evidence="3" id="KW-1185">Reference proteome</keyword>
<protein>
    <submittedName>
        <fullName evidence="2">Uncharacterized protein</fullName>
    </submittedName>
</protein>
<accession>A0AAU0UNA2</accession>
<organism evidence="2 3">
    <name type="scientific">Metallumcola ferriviriculae</name>
    <dbReference type="NCBI Taxonomy" id="3039180"/>
    <lineage>
        <taxon>Bacteria</taxon>
        <taxon>Bacillati</taxon>
        <taxon>Bacillota</taxon>
        <taxon>Clostridia</taxon>
        <taxon>Neomoorellales</taxon>
        <taxon>Desulfitibacteraceae</taxon>
        <taxon>Metallumcola</taxon>
    </lineage>
</organism>
<keyword evidence="1" id="KW-0812">Transmembrane</keyword>
<gene>
    <name evidence="2" type="ORF">MFMK1_001469</name>
</gene>
<dbReference type="EMBL" id="CP121694">
    <property type="protein sequence ID" value="WRO21659.1"/>
    <property type="molecule type" value="Genomic_DNA"/>
</dbReference>
<evidence type="ECO:0000313" key="2">
    <source>
        <dbReference type="EMBL" id="WRO21659.1"/>
    </source>
</evidence>
<evidence type="ECO:0000313" key="3">
    <source>
        <dbReference type="Proteomes" id="UP001329915"/>
    </source>
</evidence>
<dbReference type="Proteomes" id="UP001329915">
    <property type="component" value="Chromosome"/>
</dbReference>
<keyword evidence="1" id="KW-1133">Transmembrane helix</keyword>